<keyword evidence="4" id="KW-1185">Reference proteome</keyword>
<keyword evidence="1" id="KW-1133">Transmembrane helix</keyword>
<dbReference type="PROSITE" id="PS50042">
    <property type="entry name" value="CNMP_BINDING_3"/>
    <property type="match status" value="1"/>
</dbReference>
<organism evidence="3 4">
    <name type="scientific">Vagococcus silagei</name>
    <dbReference type="NCBI Taxonomy" id="2508885"/>
    <lineage>
        <taxon>Bacteria</taxon>
        <taxon>Bacillati</taxon>
        <taxon>Bacillota</taxon>
        <taxon>Bacilli</taxon>
        <taxon>Lactobacillales</taxon>
        <taxon>Enterococcaceae</taxon>
        <taxon>Vagococcus</taxon>
    </lineage>
</organism>
<name>A0A4S3B842_9ENTE</name>
<keyword evidence="1" id="KW-0812">Transmembrane</keyword>
<reference evidence="3 4" key="1">
    <citation type="submission" date="2019-01" db="EMBL/GenBank/DDBJ databases">
        <title>Vagococcus silagei sp. nov. isolated from brewer's grain.</title>
        <authorList>
            <person name="Guu J.-R."/>
        </authorList>
    </citation>
    <scope>NUCLEOTIDE SEQUENCE [LARGE SCALE GENOMIC DNA]</scope>
    <source>
        <strain evidence="3 4">2B-2</strain>
    </source>
</reference>
<dbReference type="CDD" id="cd00038">
    <property type="entry name" value="CAP_ED"/>
    <property type="match status" value="1"/>
</dbReference>
<keyword evidence="1" id="KW-0472">Membrane</keyword>
<sequence length="261" mass="30488">MSINFKKTLSYSAKREKYYVSIIIFILYNKAISMIFFQEVKMTILFELDKLIQQYPKIAEILRDCPYTILKSFEIQTYSKGEFYLEKGTISNEVYIIVDGLVDIFIESNNGKRVSLDIYQSGNIIGEHEIIHKNPFSVSVMSLSNITILKLQREQFLKWLDLDRNFSKFLIESLCSQLYKLSQLTEVYSIFSTKEQVSLILSKLNTTQCIERSQLLLQVSSTPRSVDRILKDLREKNIISNDNGLIRVINHEKLFIYGRDV</sequence>
<dbReference type="SMART" id="SM00100">
    <property type="entry name" value="cNMP"/>
    <property type="match status" value="1"/>
</dbReference>
<dbReference type="SUPFAM" id="SSF51206">
    <property type="entry name" value="cAMP-binding domain-like"/>
    <property type="match status" value="1"/>
</dbReference>
<feature type="transmembrane region" description="Helical" evidence="1">
    <location>
        <begin position="18"/>
        <end position="37"/>
    </location>
</feature>
<dbReference type="InterPro" id="IPR014710">
    <property type="entry name" value="RmlC-like_jellyroll"/>
</dbReference>
<accession>A0A4S3B842</accession>
<dbReference type="GO" id="GO:0003700">
    <property type="term" value="F:DNA-binding transcription factor activity"/>
    <property type="evidence" value="ECO:0007669"/>
    <property type="project" value="TreeGrafter"/>
</dbReference>
<gene>
    <name evidence="3" type="ORF">ESZ54_00190</name>
</gene>
<protein>
    <submittedName>
        <fullName evidence="3">Crp/Fnr family transcriptional regulator</fullName>
    </submittedName>
</protein>
<dbReference type="PANTHER" id="PTHR24567:SF26">
    <property type="entry name" value="REGULATORY PROTEIN YEIL"/>
    <property type="match status" value="1"/>
</dbReference>
<dbReference type="Proteomes" id="UP000310506">
    <property type="component" value="Unassembled WGS sequence"/>
</dbReference>
<dbReference type="InterPro" id="IPR036390">
    <property type="entry name" value="WH_DNA-bd_sf"/>
</dbReference>
<dbReference type="InterPro" id="IPR000595">
    <property type="entry name" value="cNMP-bd_dom"/>
</dbReference>
<dbReference type="Pfam" id="PF00027">
    <property type="entry name" value="cNMP_binding"/>
    <property type="match status" value="1"/>
</dbReference>
<dbReference type="PANTHER" id="PTHR24567">
    <property type="entry name" value="CRP FAMILY TRANSCRIPTIONAL REGULATORY PROTEIN"/>
    <property type="match status" value="1"/>
</dbReference>
<feature type="domain" description="Cyclic nucleotide-binding" evidence="2">
    <location>
        <begin position="69"/>
        <end position="160"/>
    </location>
</feature>
<proteinExistence type="predicted"/>
<dbReference type="AlphaFoldDB" id="A0A4S3B842"/>
<comment type="caution">
    <text evidence="3">The sequence shown here is derived from an EMBL/GenBank/DDBJ whole genome shotgun (WGS) entry which is preliminary data.</text>
</comment>
<evidence type="ECO:0000313" key="4">
    <source>
        <dbReference type="Proteomes" id="UP000310506"/>
    </source>
</evidence>
<dbReference type="InterPro" id="IPR050397">
    <property type="entry name" value="Env_Response_Regulators"/>
</dbReference>
<dbReference type="Gene3D" id="2.60.120.10">
    <property type="entry name" value="Jelly Rolls"/>
    <property type="match status" value="1"/>
</dbReference>
<dbReference type="InterPro" id="IPR018490">
    <property type="entry name" value="cNMP-bd_dom_sf"/>
</dbReference>
<evidence type="ECO:0000259" key="2">
    <source>
        <dbReference type="PROSITE" id="PS50042"/>
    </source>
</evidence>
<dbReference type="SUPFAM" id="SSF46785">
    <property type="entry name" value="Winged helix' DNA-binding domain"/>
    <property type="match status" value="1"/>
</dbReference>
<evidence type="ECO:0000313" key="3">
    <source>
        <dbReference type="EMBL" id="THB62270.1"/>
    </source>
</evidence>
<dbReference type="OrthoDB" id="581021at2"/>
<evidence type="ECO:0000256" key="1">
    <source>
        <dbReference type="SAM" id="Phobius"/>
    </source>
</evidence>
<dbReference type="GO" id="GO:0005829">
    <property type="term" value="C:cytosol"/>
    <property type="evidence" value="ECO:0007669"/>
    <property type="project" value="TreeGrafter"/>
</dbReference>
<dbReference type="EMBL" id="SDGV01000001">
    <property type="protein sequence ID" value="THB62270.1"/>
    <property type="molecule type" value="Genomic_DNA"/>
</dbReference>